<dbReference type="Gene3D" id="3.40.50.1980">
    <property type="entry name" value="Nitrogenase molybdenum iron protein domain"/>
    <property type="match status" value="2"/>
</dbReference>
<dbReference type="Proteomes" id="UP000885664">
    <property type="component" value="Unassembled WGS sequence"/>
</dbReference>
<keyword evidence="1" id="KW-0732">Signal</keyword>
<comment type="caution">
    <text evidence="3">The sequence shown here is derived from an EMBL/GenBank/DDBJ whole genome shotgun (WGS) entry which is preliminary data.</text>
</comment>
<dbReference type="PANTHER" id="PTHR30535:SF34">
    <property type="entry name" value="MOLYBDATE-BINDING PROTEIN MOLA"/>
    <property type="match status" value="1"/>
</dbReference>
<dbReference type="InterPro" id="IPR050902">
    <property type="entry name" value="ABC_Transporter_SBP"/>
</dbReference>
<protein>
    <recommendedName>
        <fullName evidence="2">Fe/B12 periplasmic-binding domain-containing protein</fullName>
    </recommendedName>
</protein>
<organism evidence="3">
    <name type="scientific">Fervidicoccus fontis</name>
    <dbReference type="NCBI Taxonomy" id="683846"/>
    <lineage>
        <taxon>Archaea</taxon>
        <taxon>Thermoproteota</taxon>
        <taxon>Thermoprotei</taxon>
        <taxon>Fervidicoccales</taxon>
        <taxon>Fervidicoccaceae</taxon>
        <taxon>Fervidicoccus</taxon>
    </lineage>
</organism>
<evidence type="ECO:0000259" key="2">
    <source>
        <dbReference type="PROSITE" id="PS50983"/>
    </source>
</evidence>
<dbReference type="InterPro" id="IPR002491">
    <property type="entry name" value="ABC_transptr_periplasmic_BD"/>
</dbReference>
<dbReference type="Gene3D" id="1.20.5.340">
    <property type="match status" value="1"/>
</dbReference>
<dbReference type="EMBL" id="DSFE01000070">
    <property type="protein sequence ID" value="HEU97843.1"/>
    <property type="molecule type" value="Genomic_DNA"/>
</dbReference>
<dbReference type="NCBIfam" id="NF038402">
    <property type="entry name" value="TroA_like"/>
    <property type="match status" value="1"/>
</dbReference>
<dbReference type="AlphaFoldDB" id="A0A7C2UUJ7"/>
<evidence type="ECO:0000256" key="1">
    <source>
        <dbReference type="ARBA" id="ARBA00022729"/>
    </source>
</evidence>
<proteinExistence type="predicted"/>
<dbReference type="PROSITE" id="PS50983">
    <property type="entry name" value="FE_B12_PBP"/>
    <property type="match status" value="1"/>
</dbReference>
<feature type="domain" description="Fe/B12 periplasmic-binding" evidence="2">
    <location>
        <begin position="114"/>
        <end position="379"/>
    </location>
</feature>
<dbReference type="GO" id="GO:0071281">
    <property type="term" value="P:cellular response to iron ion"/>
    <property type="evidence" value="ECO:0007669"/>
    <property type="project" value="TreeGrafter"/>
</dbReference>
<dbReference type="InterPro" id="IPR054828">
    <property type="entry name" value="Vit_B12_bind_prot"/>
</dbReference>
<dbReference type="Pfam" id="PF01497">
    <property type="entry name" value="Peripla_BP_2"/>
    <property type="match status" value="1"/>
</dbReference>
<dbReference type="SUPFAM" id="SSF53807">
    <property type="entry name" value="Helical backbone' metal receptor"/>
    <property type="match status" value="1"/>
</dbReference>
<reference evidence="3" key="1">
    <citation type="journal article" date="2020" name="mSystems">
        <title>Genome- and Community-Level Interaction Insights into Carbon Utilization and Element Cycling Functions of Hydrothermarchaeota in Hydrothermal Sediment.</title>
        <authorList>
            <person name="Zhou Z."/>
            <person name="Liu Y."/>
            <person name="Xu W."/>
            <person name="Pan J."/>
            <person name="Luo Z.H."/>
            <person name="Li M."/>
        </authorList>
    </citation>
    <scope>NUCLEOTIDE SEQUENCE [LARGE SCALE GENOMIC DNA]</scope>
    <source>
        <strain evidence="3">SpSt-1259</strain>
    </source>
</reference>
<accession>A0A7C2UUJ7</accession>
<gene>
    <name evidence="3" type="ORF">ENO36_03185</name>
</gene>
<evidence type="ECO:0000313" key="3">
    <source>
        <dbReference type="EMBL" id="HEU97843.1"/>
    </source>
</evidence>
<name>A0A7C2UUJ7_9CREN</name>
<dbReference type="PANTHER" id="PTHR30535">
    <property type="entry name" value="VITAMIN B12-BINDING PROTEIN"/>
    <property type="match status" value="1"/>
</dbReference>
<sequence length="401" mass="43672">MNYQSKLSIALIVLAIVLSGMAVLLAYESYVTSQSVKGEVEALGKQISNASSQISALGTSLSSLQNVGTAIQSLNSTLSQRIDTLSKQIEELKYPIQVYDALNRTVFITQQPQRIVSLAPSITEILFAINASNLVVGVDDYSNYPPAVLDMVKNGTIQRVGGFSEISLEKVISLKPDLVVGSTGVQYKFVYSLSQMGITSLSLKTESIDEIFSAILLLGKITNHYQEALTLVYSMKQNLLSTYSLVTSKTQEKPSVAYLVWINPIFVAGGGSFWSDVLYLSGGTNAFQNVSQAWPMISWEDLVSANPKVIVLSEYAGGFSNATQFIAWARSQPGGNNIEAIKEGRVYMFHGELNDMASRPSPRVIELQLALSLILHPDVYGAKEVPNDLTLDEVMNLTSTK</sequence>